<keyword evidence="2" id="KW-1133">Transmembrane helix</keyword>
<keyword evidence="2" id="KW-0812">Transmembrane</keyword>
<evidence type="ECO:0000313" key="3">
    <source>
        <dbReference type="EMBL" id="TDO50704.1"/>
    </source>
</evidence>
<gene>
    <name evidence="3" type="ORF">EV643_104198</name>
</gene>
<dbReference type="Proteomes" id="UP000295388">
    <property type="component" value="Unassembled WGS sequence"/>
</dbReference>
<feature type="transmembrane region" description="Helical" evidence="2">
    <location>
        <begin position="416"/>
        <end position="433"/>
    </location>
</feature>
<dbReference type="EMBL" id="SNWQ01000004">
    <property type="protein sequence ID" value="TDO50704.1"/>
    <property type="molecule type" value="Genomic_DNA"/>
</dbReference>
<feature type="region of interest" description="Disordered" evidence="1">
    <location>
        <begin position="1"/>
        <end position="47"/>
    </location>
</feature>
<proteinExistence type="predicted"/>
<protein>
    <submittedName>
        <fullName evidence="3">Amino acid permease</fullName>
    </submittedName>
</protein>
<dbReference type="AlphaFoldDB" id="A0A4R6KI58"/>
<evidence type="ECO:0000256" key="1">
    <source>
        <dbReference type="SAM" id="MobiDB-lite"/>
    </source>
</evidence>
<dbReference type="Gene3D" id="1.20.1740.10">
    <property type="entry name" value="Amino acid/polyamine transporter I"/>
    <property type="match status" value="1"/>
</dbReference>
<sequence>MSVSDTTQPSDQPEPSAGTTEAAGAVEERGTADARAGGSAVGGAEPGRHGRFVGWLLHDRPVGHSGPHRPPPHPTHPWWKVMCLTGVDYFSTLGYQPAIAAAAVGLLSPLATLVLVLLTLLGALPVYRRVAAESPHGEGSIAMLDRLLGRWKGKFVILVLLGFMATDFIITMTLSAADATAHLVENPYVPGWLHGNEVLITLVLLALLGAVFLRGFGEAIGIAVVLVVVYLSLNLVVIVNALWNVITAPELVTNWRNLLTTEHSNIWVMIGISLVVFPKLALGLSGFETGVAVMPQINGSPDDDPAAPAARIRSARKLLTTAALIMSGFLITSSFTTIVLIPADEFEDGGEASGRALAYLAHEHLGNVFGTIYDVSTILILWFAGASAMAGLLNIVPRYLPRYGMVPDWARATRPLVLVFAVIAFAITVIFKADVDAQGGAYATGVLVLILSASIAVTLSAYRRGQRGKTIGFGVISVVFVYTTIANIIERPDGVQIAAFFIFAIVLTSLISRATRSTELRVTQVRFDPEARRIIDQAAATGDIRIIANEPDARDVAEYREKEAEQREVRNLPENAHFLFLEVTLTDASVFESELEVVGEERFGYRILRVASPTVPNAIAGLLLAIRDETGVMPHVYFAWAEGNPFYFLFRYLISGEGDVPPVTREVLRRAEPNRSNRPWVHVG</sequence>
<feature type="transmembrane region" description="Helical" evidence="2">
    <location>
        <begin position="495"/>
        <end position="512"/>
    </location>
</feature>
<feature type="transmembrane region" description="Helical" evidence="2">
    <location>
        <begin position="318"/>
        <end position="341"/>
    </location>
</feature>
<feature type="transmembrane region" description="Helical" evidence="2">
    <location>
        <begin position="439"/>
        <end position="459"/>
    </location>
</feature>
<feature type="transmembrane region" description="Helical" evidence="2">
    <location>
        <begin position="375"/>
        <end position="396"/>
    </location>
</feature>
<comment type="caution">
    <text evidence="3">The sequence shown here is derived from an EMBL/GenBank/DDBJ whole genome shotgun (WGS) entry which is preliminary data.</text>
</comment>
<feature type="transmembrane region" description="Helical" evidence="2">
    <location>
        <begin position="155"/>
        <end position="177"/>
    </location>
</feature>
<feature type="transmembrane region" description="Helical" evidence="2">
    <location>
        <begin position="98"/>
        <end position="124"/>
    </location>
</feature>
<accession>A0A4R6KI58</accession>
<name>A0A4R6KI58_9ACTN</name>
<feature type="transmembrane region" description="Helical" evidence="2">
    <location>
        <begin position="197"/>
        <end position="216"/>
    </location>
</feature>
<feature type="transmembrane region" description="Helical" evidence="2">
    <location>
        <begin position="471"/>
        <end position="489"/>
    </location>
</feature>
<keyword evidence="4" id="KW-1185">Reference proteome</keyword>
<dbReference type="RefSeq" id="WP_370452255.1">
    <property type="nucleotide sequence ID" value="NZ_SNWQ01000004.1"/>
</dbReference>
<evidence type="ECO:0000256" key="2">
    <source>
        <dbReference type="SAM" id="Phobius"/>
    </source>
</evidence>
<feature type="transmembrane region" description="Helical" evidence="2">
    <location>
        <begin position="266"/>
        <end position="287"/>
    </location>
</feature>
<organism evidence="3 4">
    <name type="scientific">Kribbella caucasensis</name>
    <dbReference type="NCBI Taxonomy" id="2512215"/>
    <lineage>
        <taxon>Bacteria</taxon>
        <taxon>Bacillati</taxon>
        <taxon>Actinomycetota</taxon>
        <taxon>Actinomycetes</taxon>
        <taxon>Propionibacteriales</taxon>
        <taxon>Kribbellaceae</taxon>
        <taxon>Kribbella</taxon>
    </lineage>
</organism>
<evidence type="ECO:0000313" key="4">
    <source>
        <dbReference type="Proteomes" id="UP000295388"/>
    </source>
</evidence>
<feature type="transmembrane region" description="Helical" evidence="2">
    <location>
        <begin position="223"/>
        <end position="246"/>
    </location>
</feature>
<feature type="compositionally biased region" description="Polar residues" evidence="1">
    <location>
        <begin position="1"/>
        <end position="13"/>
    </location>
</feature>
<reference evidence="3 4" key="1">
    <citation type="submission" date="2019-03" db="EMBL/GenBank/DDBJ databases">
        <title>Genomic Encyclopedia of Type Strains, Phase III (KMG-III): the genomes of soil and plant-associated and newly described type strains.</title>
        <authorList>
            <person name="Whitman W."/>
        </authorList>
    </citation>
    <scope>NUCLEOTIDE SEQUENCE [LARGE SCALE GENOMIC DNA]</scope>
    <source>
        <strain evidence="3 4">VKM Ac-2527</strain>
    </source>
</reference>
<keyword evidence="2" id="KW-0472">Membrane</keyword>